<name>A0A1H9KX92_BUTFI</name>
<evidence type="ECO:0000313" key="1">
    <source>
        <dbReference type="EMBL" id="SER03780.1"/>
    </source>
</evidence>
<gene>
    <name evidence="1" type="ORF">SAMN04487884_101202</name>
</gene>
<dbReference type="Proteomes" id="UP000182584">
    <property type="component" value="Unassembled WGS sequence"/>
</dbReference>
<evidence type="ECO:0000313" key="2">
    <source>
        <dbReference type="Proteomes" id="UP000182584"/>
    </source>
</evidence>
<organism evidence="1 2">
    <name type="scientific">Butyrivibrio fibrisolvens</name>
    <dbReference type="NCBI Taxonomy" id="831"/>
    <lineage>
        <taxon>Bacteria</taxon>
        <taxon>Bacillati</taxon>
        <taxon>Bacillota</taxon>
        <taxon>Clostridia</taxon>
        <taxon>Lachnospirales</taxon>
        <taxon>Lachnospiraceae</taxon>
        <taxon>Butyrivibrio</taxon>
    </lineage>
</organism>
<sequence>MFRLWVRLFKDNHMLQDTVICNDEEDTRTHKVMGSLEKACYELDLPKPIWLSVNVNDFKKTSKCRFTQDSFIEEIPFDYMEINVIEEDNTWF</sequence>
<dbReference type="RefSeq" id="WP_074753828.1">
    <property type="nucleotide sequence ID" value="NZ_FOGJ01000001.1"/>
</dbReference>
<accession>A0A1H9KX92</accession>
<dbReference type="eggNOG" id="ENOG5032S4Q">
    <property type="taxonomic scope" value="Bacteria"/>
</dbReference>
<reference evidence="1 2" key="1">
    <citation type="submission" date="2016-10" db="EMBL/GenBank/DDBJ databases">
        <authorList>
            <person name="de Groot N.N."/>
        </authorList>
    </citation>
    <scope>NUCLEOTIDE SEQUENCE [LARGE SCALE GENOMIC DNA]</scope>
    <source>
        <strain evidence="1 2">AR40</strain>
    </source>
</reference>
<proteinExistence type="predicted"/>
<dbReference type="EMBL" id="FOGJ01000001">
    <property type="protein sequence ID" value="SER03780.1"/>
    <property type="molecule type" value="Genomic_DNA"/>
</dbReference>
<protein>
    <submittedName>
        <fullName evidence="1">Uncharacterized protein</fullName>
    </submittedName>
</protein>
<dbReference type="OrthoDB" id="2084516at2"/>
<dbReference type="AlphaFoldDB" id="A0A1H9KX92"/>